<reference evidence="3 4" key="1">
    <citation type="submission" date="2013-02" db="EMBL/GenBank/DDBJ databases">
        <title>A novel strain isolated from Lonar lake, Maharashtra, India.</title>
        <authorList>
            <person name="Singh A."/>
        </authorList>
    </citation>
    <scope>NUCLEOTIDE SEQUENCE [LARGE SCALE GENOMIC DNA]</scope>
    <source>
        <strain evidence="3 4">AK24</strain>
    </source>
</reference>
<evidence type="ECO:0000256" key="1">
    <source>
        <dbReference type="SAM" id="MobiDB-lite"/>
    </source>
</evidence>
<keyword evidence="4" id="KW-1185">Reference proteome</keyword>
<sequence length="333" mass="38324">MNNERYFLTLLAGCLVGMLAVIGINRQIDIFGLYRNHTCEGIGLHGEERYSKYLHMHRYVPECFDGIWMGASLSANLDPSRIRGFRIYNASLMGARIGQLEQLYSTAVDQGADFEVAIISIHPYLTGETEKTDTHLAKKGLQSAMGSVSLLRVYALALIRKFKLWESKYPQNQYSSEGRNDYNRFFEVPDIVSHIQKKIHDPELTRLASHEEGLHSLQSLLEQINQTEARILLYFHPIPADIYRANREILDSYWTKITEMPLRHPDKVLLININQHPSAFNKDLSNYIDHGHLSELGQERLLSLMNQELEKTGHFKNYPSEKEPGHYKKPLNP</sequence>
<evidence type="ECO:0000313" key="3">
    <source>
        <dbReference type="EMBL" id="EON76138.1"/>
    </source>
</evidence>
<gene>
    <name evidence="3" type="ORF">ADIS_3266</name>
</gene>
<keyword evidence="2" id="KW-0812">Transmembrane</keyword>
<comment type="caution">
    <text evidence="3">The sequence shown here is derived from an EMBL/GenBank/DDBJ whole genome shotgun (WGS) entry which is preliminary data.</text>
</comment>
<dbReference type="OrthoDB" id="839045at2"/>
<protein>
    <submittedName>
        <fullName evidence="3">Uncharacterized protein</fullName>
    </submittedName>
</protein>
<accession>R7ZQ13</accession>
<feature type="transmembrane region" description="Helical" evidence="2">
    <location>
        <begin position="6"/>
        <end position="25"/>
    </location>
</feature>
<dbReference type="EMBL" id="AQHR01000088">
    <property type="protein sequence ID" value="EON76138.1"/>
    <property type="molecule type" value="Genomic_DNA"/>
</dbReference>
<dbReference type="SUPFAM" id="SSF52266">
    <property type="entry name" value="SGNH hydrolase"/>
    <property type="match status" value="1"/>
</dbReference>
<keyword evidence="2" id="KW-1133">Transmembrane helix</keyword>
<dbReference type="STRING" id="1232681.ADIS_3266"/>
<dbReference type="AlphaFoldDB" id="R7ZQ13"/>
<evidence type="ECO:0000256" key="2">
    <source>
        <dbReference type="SAM" id="Phobius"/>
    </source>
</evidence>
<dbReference type="Proteomes" id="UP000013909">
    <property type="component" value="Unassembled WGS sequence"/>
</dbReference>
<dbReference type="RefSeq" id="WP_010855399.1">
    <property type="nucleotide sequence ID" value="NZ_AQHR01000088.1"/>
</dbReference>
<feature type="region of interest" description="Disordered" evidence="1">
    <location>
        <begin position="312"/>
        <end position="333"/>
    </location>
</feature>
<name>R7ZQ13_9BACT</name>
<feature type="compositionally biased region" description="Basic and acidic residues" evidence="1">
    <location>
        <begin position="312"/>
        <end position="326"/>
    </location>
</feature>
<keyword evidence="2" id="KW-0472">Membrane</keyword>
<evidence type="ECO:0000313" key="4">
    <source>
        <dbReference type="Proteomes" id="UP000013909"/>
    </source>
</evidence>
<organism evidence="3 4">
    <name type="scientific">Lunatimonas lonarensis</name>
    <dbReference type="NCBI Taxonomy" id="1232681"/>
    <lineage>
        <taxon>Bacteria</taxon>
        <taxon>Pseudomonadati</taxon>
        <taxon>Bacteroidota</taxon>
        <taxon>Cytophagia</taxon>
        <taxon>Cytophagales</taxon>
        <taxon>Cyclobacteriaceae</taxon>
    </lineage>
</organism>
<proteinExistence type="predicted"/>